<accession>A0ABT5YU89</accession>
<evidence type="ECO:0000313" key="2">
    <source>
        <dbReference type="Proteomes" id="UP001220022"/>
    </source>
</evidence>
<evidence type="ECO:0000313" key="1">
    <source>
        <dbReference type="EMBL" id="MDF2254370.1"/>
    </source>
</evidence>
<organism evidence="1 2">
    <name type="scientific">Streptantibioticus ferralitis</name>
    <dbReference type="NCBI Taxonomy" id="236510"/>
    <lineage>
        <taxon>Bacteria</taxon>
        <taxon>Bacillati</taxon>
        <taxon>Actinomycetota</taxon>
        <taxon>Actinomycetes</taxon>
        <taxon>Kitasatosporales</taxon>
        <taxon>Streptomycetaceae</taxon>
        <taxon>Streptantibioticus</taxon>
    </lineage>
</organism>
<gene>
    <name evidence="1" type="ORF">P2L57_01100</name>
</gene>
<sequence>MTRLVGTAAWLTIGEGGSARGRSIDVGLGLRRRFSLDWLPLVLVALPVFGRPRPNSGRAALVPLGEGIRLG</sequence>
<reference evidence="1 2" key="1">
    <citation type="submission" date="2023-03" db="EMBL/GenBank/DDBJ databases">
        <title>Draft genome sequence of type strain Streptomyces ferralitis JCM 14344.</title>
        <authorList>
            <person name="Klaysubun C."/>
            <person name="Duangmal K."/>
        </authorList>
    </citation>
    <scope>NUCLEOTIDE SEQUENCE [LARGE SCALE GENOMIC DNA]</scope>
    <source>
        <strain evidence="1 2">JCM 14344</strain>
    </source>
</reference>
<dbReference type="Proteomes" id="UP001220022">
    <property type="component" value="Unassembled WGS sequence"/>
</dbReference>
<dbReference type="RefSeq" id="WP_275806647.1">
    <property type="nucleotide sequence ID" value="NZ_BAAANM010000005.1"/>
</dbReference>
<dbReference type="EMBL" id="JARHTQ010000001">
    <property type="protein sequence ID" value="MDF2254370.1"/>
    <property type="molecule type" value="Genomic_DNA"/>
</dbReference>
<name>A0ABT5YU89_9ACTN</name>
<proteinExistence type="predicted"/>
<keyword evidence="2" id="KW-1185">Reference proteome</keyword>
<protein>
    <submittedName>
        <fullName evidence="1">Uncharacterized protein</fullName>
    </submittedName>
</protein>
<comment type="caution">
    <text evidence="1">The sequence shown here is derived from an EMBL/GenBank/DDBJ whole genome shotgun (WGS) entry which is preliminary data.</text>
</comment>